<reference evidence="2" key="2">
    <citation type="journal article" date="2022" name="Hortic Res">
        <title>The genome of Dioscorea zingiberensis sheds light on the biosynthesis, origin and evolution of the medicinally important diosgenin saponins.</title>
        <authorList>
            <person name="Li Y."/>
            <person name="Tan C."/>
            <person name="Li Z."/>
            <person name="Guo J."/>
            <person name="Li S."/>
            <person name="Chen X."/>
            <person name="Wang C."/>
            <person name="Dai X."/>
            <person name="Yang H."/>
            <person name="Song W."/>
            <person name="Hou L."/>
            <person name="Xu J."/>
            <person name="Tong Z."/>
            <person name="Xu A."/>
            <person name="Yuan X."/>
            <person name="Wang W."/>
            <person name="Yang Q."/>
            <person name="Chen L."/>
            <person name="Sun Z."/>
            <person name="Wang K."/>
            <person name="Pan B."/>
            <person name="Chen J."/>
            <person name="Bao Y."/>
            <person name="Liu F."/>
            <person name="Qi X."/>
            <person name="Gang D.R."/>
            <person name="Wen J."/>
            <person name="Li J."/>
        </authorList>
    </citation>
    <scope>NUCLEOTIDE SEQUENCE</scope>
    <source>
        <strain evidence="2">Dzin_1.0</strain>
    </source>
</reference>
<dbReference type="EMBL" id="JAGGNH010000009">
    <property type="protein sequence ID" value="KAJ0964327.1"/>
    <property type="molecule type" value="Genomic_DNA"/>
</dbReference>
<evidence type="ECO:0000313" key="3">
    <source>
        <dbReference type="Proteomes" id="UP001085076"/>
    </source>
</evidence>
<protein>
    <recommendedName>
        <fullName evidence="1">FAR1 domain-containing protein</fullName>
    </recommendedName>
</protein>
<dbReference type="PANTHER" id="PTHR46328">
    <property type="entry name" value="FAR-RED IMPAIRED RESPONSIVE (FAR1) FAMILY PROTEIN-RELATED"/>
    <property type="match status" value="1"/>
</dbReference>
<keyword evidence="3" id="KW-1185">Reference proteome</keyword>
<evidence type="ECO:0000259" key="1">
    <source>
        <dbReference type="Pfam" id="PF03101"/>
    </source>
</evidence>
<dbReference type="PANTHER" id="PTHR46328:SF42">
    <property type="entry name" value="PROTEIN FAR1-RELATED SEQUENCE 5-LIKE ISOFORM X1"/>
    <property type="match status" value="1"/>
</dbReference>
<dbReference type="Proteomes" id="UP001085076">
    <property type="component" value="Miscellaneous, Linkage group lg09"/>
</dbReference>
<feature type="domain" description="FAR1" evidence="1">
    <location>
        <begin position="126"/>
        <end position="215"/>
    </location>
</feature>
<dbReference type="Pfam" id="PF03101">
    <property type="entry name" value="FAR1"/>
    <property type="match status" value="2"/>
</dbReference>
<name>A0A9D5C0F5_9LILI</name>
<comment type="caution">
    <text evidence="2">The sequence shown here is derived from an EMBL/GenBank/DDBJ whole genome shotgun (WGS) entry which is preliminary data.</text>
</comment>
<dbReference type="AlphaFoldDB" id="A0A9D5C0F5"/>
<gene>
    <name evidence="2" type="ORF">J5N97_029449</name>
</gene>
<evidence type="ECO:0000313" key="2">
    <source>
        <dbReference type="EMBL" id="KAJ0964327.1"/>
    </source>
</evidence>
<organism evidence="2 3">
    <name type="scientific">Dioscorea zingiberensis</name>
    <dbReference type="NCBI Taxonomy" id="325984"/>
    <lineage>
        <taxon>Eukaryota</taxon>
        <taxon>Viridiplantae</taxon>
        <taxon>Streptophyta</taxon>
        <taxon>Embryophyta</taxon>
        <taxon>Tracheophyta</taxon>
        <taxon>Spermatophyta</taxon>
        <taxon>Magnoliopsida</taxon>
        <taxon>Liliopsida</taxon>
        <taxon>Dioscoreales</taxon>
        <taxon>Dioscoreaceae</taxon>
        <taxon>Dioscorea</taxon>
    </lineage>
</organism>
<sequence length="564" mass="63531">MMHALQFKHTATNQRLRIHVSHPNQRFAARLPQDRIVLPIARQKVQLLRGFRSKVNMEKEPIQPCFGLKDHKVEACMTPMEVDPSTDDDNKKVVISNGRELVASESDEILEPCEGMEFDSEEAARTFYSTYARHMGFRTRISKYSRSRRDNSVISRCFVCSKEGFREVRVKKAELGEHRHQQRAVTRVGCKAMIMVKKLGSGKWVVTRFTKEHNHGPVPPKKVEVMATCEVNDSKVNSRASEGDIVHEPFQGMEFESEEAARIFYNIYAMHMGFRARISKYCRSRRDNSIISRQIVCSKEGFREVHAKDIINEGKIRRPRVITRIGCKAMIAVKKLISGKWVVTRFEKEHNHALGTSKNLIRLQSDASTRKYLPLPEASAVCNGVVTSGCSEVQSVSRDSLTVLYNQLCYEAIRYAQEGAVSEEIYNVAMSALKEAEEKVTAAKRSATPAAQFLHHKVDIVGSDPTKSTAAINESKAIYPGLSETQVVAIPALPVALCMPVTGSVPATCSGCDNDSFCPTIIFGLLNQTFWEILTHLWLLQLDHHRILLAMQMLSLNQSPLPNQ</sequence>
<accession>A0A9D5C0F5</accession>
<feature type="domain" description="FAR1" evidence="1">
    <location>
        <begin position="264"/>
        <end position="354"/>
    </location>
</feature>
<dbReference type="InterPro" id="IPR004330">
    <property type="entry name" value="FAR1_DNA_bnd_dom"/>
</dbReference>
<reference evidence="2" key="1">
    <citation type="submission" date="2021-03" db="EMBL/GenBank/DDBJ databases">
        <authorList>
            <person name="Li Z."/>
            <person name="Yang C."/>
        </authorList>
    </citation>
    <scope>NUCLEOTIDE SEQUENCE</scope>
    <source>
        <strain evidence="2">Dzin_1.0</strain>
        <tissue evidence="2">Leaf</tissue>
    </source>
</reference>
<proteinExistence type="predicted"/>
<dbReference type="OrthoDB" id="1841386at2759"/>